<keyword evidence="3" id="KW-1185">Reference proteome</keyword>
<dbReference type="Gene3D" id="3.30.200.20">
    <property type="entry name" value="Phosphorylase Kinase, domain 1"/>
    <property type="match status" value="1"/>
</dbReference>
<evidence type="ECO:0000259" key="1">
    <source>
        <dbReference type="Pfam" id="PF01636"/>
    </source>
</evidence>
<dbReference type="Pfam" id="PF01636">
    <property type="entry name" value="APH"/>
    <property type="match status" value="1"/>
</dbReference>
<accession>A0A8J6IY33</accession>
<organism evidence="2 3">
    <name type="scientific">Neptunicella marina</name>
    <dbReference type="NCBI Taxonomy" id="2125989"/>
    <lineage>
        <taxon>Bacteria</taxon>
        <taxon>Pseudomonadati</taxon>
        <taxon>Pseudomonadota</taxon>
        <taxon>Gammaproteobacteria</taxon>
        <taxon>Alteromonadales</taxon>
        <taxon>Alteromonadaceae</taxon>
        <taxon>Neptunicella</taxon>
    </lineage>
</organism>
<dbReference type="InterPro" id="IPR002575">
    <property type="entry name" value="Aminoglycoside_PTrfase"/>
</dbReference>
<name>A0A8J6IY33_9ALTE</name>
<dbReference type="EMBL" id="JACNEP010000018">
    <property type="protein sequence ID" value="MBC3767427.1"/>
    <property type="molecule type" value="Genomic_DNA"/>
</dbReference>
<dbReference type="PANTHER" id="PTHR47829">
    <property type="entry name" value="HYDROLASE, PUTATIVE (AFU_ORTHOLOGUE AFUA_1G12880)-RELATED"/>
    <property type="match status" value="1"/>
</dbReference>
<gene>
    <name evidence="2" type="ORF">H8B19_16230</name>
</gene>
<feature type="domain" description="Aminoglycoside phosphotransferase" evidence="1">
    <location>
        <begin position="42"/>
        <end position="280"/>
    </location>
</feature>
<protein>
    <submittedName>
        <fullName evidence="2">Phosphotransferase family protein</fullName>
    </submittedName>
</protein>
<dbReference type="Proteomes" id="UP000601768">
    <property type="component" value="Unassembled WGS sequence"/>
</dbReference>
<evidence type="ECO:0000313" key="2">
    <source>
        <dbReference type="EMBL" id="MBC3767427.1"/>
    </source>
</evidence>
<dbReference type="SUPFAM" id="SSF56112">
    <property type="entry name" value="Protein kinase-like (PK-like)"/>
    <property type="match status" value="1"/>
</dbReference>
<dbReference type="InterPro" id="IPR011009">
    <property type="entry name" value="Kinase-like_dom_sf"/>
</dbReference>
<comment type="caution">
    <text evidence="2">The sequence shown here is derived from an EMBL/GenBank/DDBJ whole genome shotgun (WGS) entry which is preliminary data.</text>
</comment>
<dbReference type="AlphaFoldDB" id="A0A8J6IY33"/>
<dbReference type="Gene3D" id="3.90.1200.10">
    <property type="match status" value="1"/>
</dbReference>
<dbReference type="InterPro" id="IPR052898">
    <property type="entry name" value="ACAD10-like"/>
</dbReference>
<evidence type="ECO:0000313" key="3">
    <source>
        <dbReference type="Proteomes" id="UP000601768"/>
    </source>
</evidence>
<dbReference type="RefSeq" id="WP_186507949.1">
    <property type="nucleotide sequence ID" value="NZ_JACNEP010000018.1"/>
</dbReference>
<reference evidence="2" key="2">
    <citation type="submission" date="2020-08" db="EMBL/GenBank/DDBJ databases">
        <authorList>
            <person name="Lai Q."/>
        </authorList>
    </citation>
    <scope>NUCLEOTIDE SEQUENCE</scope>
    <source>
        <strain evidence="2">S27-2</strain>
    </source>
</reference>
<proteinExistence type="predicted"/>
<dbReference type="InterPro" id="IPR041726">
    <property type="entry name" value="ACAD10_11_N"/>
</dbReference>
<reference evidence="2" key="1">
    <citation type="journal article" date="2018" name="Int. J. Syst. Evol. Microbiol.">
        <title>Neptunicella marina gen. nov., sp. nov., isolated from surface seawater.</title>
        <authorList>
            <person name="Liu X."/>
            <person name="Lai Q."/>
            <person name="Du Y."/>
            <person name="Zhang X."/>
            <person name="Liu Z."/>
            <person name="Sun F."/>
            <person name="Shao Z."/>
        </authorList>
    </citation>
    <scope>NUCLEOTIDE SEQUENCE</scope>
    <source>
        <strain evidence="2">S27-2</strain>
    </source>
</reference>
<dbReference type="CDD" id="cd05154">
    <property type="entry name" value="ACAD10_11_N-like"/>
    <property type="match status" value="1"/>
</dbReference>
<dbReference type="PANTHER" id="PTHR47829:SF1">
    <property type="entry name" value="HAD FAMILY PHOSPHATASE"/>
    <property type="match status" value="1"/>
</dbReference>
<sequence>MTQLADKAGKIREGEQLNLTSLLPWLHAQLPDLPLSGEPQVMQYSGGASNWTYLLQYPEIELILRRAPAGTKAKGAHDMAREFKLQQALKPFFPLVPDVLALCSDNEVIGSEFYVMQKLTGIIPRRNFPRGLELSEQQSAQLCKNALDTLIELHKVKIEDSPLAELGKGEGYIQRQIDGWCQRYTNARSWNVPSGKKIMRWLHANMPADEHICLIHNDFRLDNLVLDVENPTSVIGVLDWELATLGDPRMDLGCALAYWVEQGDDPLAQSTRRQPSHVPGMFTRRELIEYYCQQMGFSSQNFVFYEVYGLFRLAGIAQQIYYRYHHKQTRNPAFKHFWLYVHYLMWRCAKLIKASKTR</sequence>